<dbReference type="OrthoDB" id="8482250at2"/>
<name>I4YP38_9HYPH</name>
<sequence length="100" mass="11412">MSDLVERLRSSEAATIWSIVDEAADEIEKLRSQRGEAWSTVDRLNARNQALFEESLRLHEAVEELLLHRVGDLPRQGWLKDNDASRKSLARLAAIMENRG</sequence>
<proteinExistence type="predicted"/>
<protein>
    <submittedName>
        <fullName evidence="1">Uncharacterized protein</fullName>
    </submittedName>
</protein>
<evidence type="ECO:0000313" key="1">
    <source>
        <dbReference type="EMBL" id="EIM25730.1"/>
    </source>
</evidence>
<keyword evidence="2" id="KW-1185">Reference proteome</keyword>
<evidence type="ECO:0000313" key="2">
    <source>
        <dbReference type="Proteomes" id="UP000003947"/>
    </source>
</evidence>
<dbReference type="AlphaFoldDB" id="I4YP38"/>
<organism evidence="1 2">
    <name type="scientific">Microvirga lotononidis</name>
    <dbReference type="NCBI Taxonomy" id="864069"/>
    <lineage>
        <taxon>Bacteria</taxon>
        <taxon>Pseudomonadati</taxon>
        <taxon>Pseudomonadota</taxon>
        <taxon>Alphaproteobacteria</taxon>
        <taxon>Hyphomicrobiales</taxon>
        <taxon>Methylobacteriaceae</taxon>
        <taxon>Microvirga</taxon>
    </lineage>
</organism>
<dbReference type="STRING" id="864069.MicloDRAFT_00064570"/>
<dbReference type="Proteomes" id="UP000003947">
    <property type="component" value="Unassembled WGS sequence"/>
</dbReference>
<accession>I4YP38</accession>
<gene>
    <name evidence="1" type="ORF">MicloDRAFT_00064570</name>
</gene>
<dbReference type="RefSeq" id="WP_009494211.1">
    <property type="nucleotide sequence ID" value="NZ_CP141048.1"/>
</dbReference>
<dbReference type="HOGENOM" id="CLU_2302650_0_0_5"/>
<reference evidence="1 2" key="1">
    <citation type="submission" date="2012-02" db="EMBL/GenBank/DDBJ databases">
        <title>Improved High-Quality Draft sequence of Microvirga sp. WSM3557.</title>
        <authorList>
            <consortium name="US DOE Joint Genome Institute"/>
            <person name="Lucas S."/>
            <person name="Han J."/>
            <person name="Lapidus A."/>
            <person name="Cheng J.-F."/>
            <person name="Goodwin L."/>
            <person name="Pitluck S."/>
            <person name="Peters L."/>
            <person name="Zhang X."/>
            <person name="Detter J.C."/>
            <person name="Han C."/>
            <person name="Tapia R."/>
            <person name="Land M."/>
            <person name="Hauser L."/>
            <person name="Kyrpides N."/>
            <person name="Ivanova N."/>
            <person name="Pagani I."/>
            <person name="Brau L."/>
            <person name="Yates R."/>
            <person name="O'Hara G."/>
            <person name="Rui T."/>
            <person name="Howieson J."/>
            <person name="Reeve W."/>
            <person name="Woyke T."/>
        </authorList>
    </citation>
    <scope>NUCLEOTIDE SEQUENCE [LARGE SCALE GENOMIC DNA]</scope>
    <source>
        <strain evidence="1 2">WSM3557</strain>
    </source>
</reference>
<dbReference type="PATRIC" id="fig|864069.3.peg.6911"/>
<dbReference type="EMBL" id="JH660647">
    <property type="protein sequence ID" value="EIM25730.1"/>
    <property type="molecule type" value="Genomic_DNA"/>
</dbReference>